<evidence type="ECO:0000313" key="3">
    <source>
        <dbReference type="EMBL" id="GHA72239.1"/>
    </source>
</evidence>
<reference evidence="3" key="1">
    <citation type="journal article" date="2014" name="Int. J. Syst. Evol. Microbiol.">
        <title>Complete genome sequence of Corynebacterium casei LMG S-19264T (=DSM 44701T), isolated from a smear-ripened cheese.</title>
        <authorList>
            <consortium name="US DOE Joint Genome Institute (JGI-PGF)"/>
            <person name="Walter F."/>
            <person name="Albersmeier A."/>
            <person name="Kalinowski J."/>
            <person name="Ruckert C."/>
        </authorList>
    </citation>
    <scope>NUCLEOTIDE SEQUENCE</scope>
    <source>
        <strain evidence="3">KCTC 23077</strain>
    </source>
</reference>
<keyword evidence="1" id="KW-0472">Membrane</keyword>
<keyword evidence="1" id="KW-1133">Transmembrane helix</keyword>
<keyword evidence="1" id="KW-0812">Transmembrane</keyword>
<protein>
    <submittedName>
        <fullName evidence="3">Uncharacterized protein</fullName>
    </submittedName>
</protein>
<dbReference type="Proteomes" id="UP000646426">
    <property type="component" value="Unassembled WGS sequence"/>
</dbReference>
<dbReference type="RefSeq" id="WP_189453154.1">
    <property type="nucleotide sequence ID" value="NZ_BMYD01000001.1"/>
</dbReference>
<feature type="chain" id="PRO_5036766353" evidence="2">
    <location>
        <begin position="22"/>
        <end position="92"/>
    </location>
</feature>
<evidence type="ECO:0000256" key="2">
    <source>
        <dbReference type="SAM" id="SignalP"/>
    </source>
</evidence>
<organism evidence="3 4">
    <name type="scientific">Cognatilysobacter bugurensis</name>
    <dbReference type="NCBI Taxonomy" id="543356"/>
    <lineage>
        <taxon>Bacteria</taxon>
        <taxon>Pseudomonadati</taxon>
        <taxon>Pseudomonadota</taxon>
        <taxon>Gammaproteobacteria</taxon>
        <taxon>Lysobacterales</taxon>
        <taxon>Lysobacteraceae</taxon>
        <taxon>Cognatilysobacter</taxon>
    </lineage>
</organism>
<feature type="signal peptide" evidence="2">
    <location>
        <begin position="1"/>
        <end position="21"/>
    </location>
</feature>
<comment type="caution">
    <text evidence="3">The sequence shown here is derived from an EMBL/GenBank/DDBJ whole genome shotgun (WGS) entry which is preliminary data.</text>
</comment>
<proteinExistence type="predicted"/>
<feature type="transmembrane region" description="Helical" evidence="1">
    <location>
        <begin position="45"/>
        <end position="63"/>
    </location>
</feature>
<name>A0A918SUZ6_9GAMM</name>
<dbReference type="EMBL" id="BMYD01000001">
    <property type="protein sequence ID" value="GHA72239.1"/>
    <property type="molecule type" value="Genomic_DNA"/>
</dbReference>
<dbReference type="AlphaFoldDB" id="A0A918SUZ6"/>
<gene>
    <name evidence="3" type="ORF">GCM10007067_05890</name>
</gene>
<reference evidence="3" key="2">
    <citation type="submission" date="2020-09" db="EMBL/GenBank/DDBJ databases">
        <authorList>
            <person name="Sun Q."/>
            <person name="Kim S."/>
        </authorList>
    </citation>
    <scope>NUCLEOTIDE SEQUENCE</scope>
    <source>
        <strain evidence="3">KCTC 23077</strain>
    </source>
</reference>
<accession>A0A918SUZ6</accession>
<keyword evidence="2" id="KW-0732">Signal</keyword>
<keyword evidence="4" id="KW-1185">Reference proteome</keyword>
<evidence type="ECO:0000256" key="1">
    <source>
        <dbReference type="SAM" id="Phobius"/>
    </source>
</evidence>
<sequence>MRLIGLTLALAGSLPLQPATAATRPSPAEFARYADGLLADASGVRFAITAWLLATLGLIGLWVRLLTFSVKLGAGGAGQPSRLGRLVPSEGL</sequence>
<evidence type="ECO:0000313" key="4">
    <source>
        <dbReference type="Proteomes" id="UP000646426"/>
    </source>
</evidence>